<keyword evidence="3" id="KW-0949">S-adenosyl-L-methionine</keyword>
<accession>M0LC83</accession>
<dbReference type="Gene3D" id="3.40.50.150">
    <property type="entry name" value="Vaccinia Virus protein VP39"/>
    <property type="match status" value="1"/>
</dbReference>
<evidence type="ECO:0000259" key="4">
    <source>
        <dbReference type="Pfam" id="PF13649"/>
    </source>
</evidence>
<dbReference type="InterPro" id="IPR029063">
    <property type="entry name" value="SAM-dependent_MTases_sf"/>
</dbReference>
<keyword evidence="1 5" id="KW-0489">Methyltransferase</keyword>
<evidence type="ECO:0000256" key="1">
    <source>
        <dbReference type="ARBA" id="ARBA00022603"/>
    </source>
</evidence>
<feature type="domain" description="Methyltransferase" evidence="4">
    <location>
        <begin position="49"/>
        <end position="145"/>
    </location>
</feature>
<keyword evidence="6" id="KW-1185">Reference proteome</keyword>
<dbReference type="GO" id="GO:0032259">
    <property type="term" value="P:methylation"/>
    <property type="evidence" value="ECO:0007669"/>
    <property type="project" value="UniProtKB-KW"/>
</dbReference>
<dbReference type="SUPFAM" id="SSF53335">
    <property type="entry name" value="S-adenosyl-L-methionine-dependent methyltransferases"/>
    <property type="match status" value="1"/>
</dbReference>
<dbReference type="PANTHER" id="PTHR43464:SF19">
    <property type="entry name" value="UBIQUINONE BIOSYNTHESIS O-METHYLTRANSFERASE, MITOCHONDRIAL"/>
    <property type="match status" value="1"/>
</dbReference>
<evidence type="ECO:0000313" key="6">
    <source>
        <dbReference type="Proteomes" id="UP000011607"/>
    </source>
</evidence>
<evidence type="ECO:0000256" key="3">
    <source>
        <dbReference type="ARBA" id="ARBA00022691"/>
    </source>
</evidence>
<proteinExistence type="predicted"/>
<evidence type="ECO:0000256" key="2">
    <source>
        <dbReference type="ARBA" id="ARBA00022679"/>
    </source>
</evidence>
<keyword evidence="2 5" id="KW-0808">Transferase</keyword>
<comment type="caution">
    <text evidence="5">The sequence shown here is derived from an EMBL/GenBank/DDBJ whole genome shotgun (WGS) entry which is preliminary data.</text>
</comment>
<dbReference type="eggNOG" id="arCOG01792">
    <property type="taxonomic scope" value="Archaea"/>
</dbReference>
<dbReference type="InterPro" id="IPR041698">
    <property type="entry name" value="Methyltransf_25"/>
</dbReference>
<dbReference type="STRING" id="1227454.C446_16872"/>
<dbReference type="GO" id="GO:0008168">
    <property type="term" value="F:methyltransferase activity"/>
    <property type="evidence" value="ECO:0007669"/>
    <property type="project" value="UniProtKB-KW"/>
</dbReference>
<dbReference type="PATRIC" id="fig|1227454.3.peg.3456"/>
<dbReference type="Pfam" id="PF13649">
    <property type="entry name" value="Methyltransf_25"/>
    <property type="match status" value="1"/>
</dbReference>
<dbReference type="PANTHER" id="PTHR43464">
    <property type="entry name" value="METHYLTRANSFERASE"/>
    <property type="match status" value="1"/>
</dbReference>
<gene>
    <name evidence="5" type="ORF">C446_16872</name>
</gene>
<evidence type="ECO:0000313" key="5">
    <source>
        <dbReference type="EMBL" id="EMA30024.1"/>
    </source>
</evidence>
<name>M0LC83_9EURY</name>
<reference evidence="5 6" key="1">
    <citation type="journal article" date="2014" name="PLoS Genet.">
        <title>Phylogenetically driven sequencing of extremely halophilic archaea reveals strategies for static and dynamic osmo-response.</title>
        <authorList>
            <person name="Becker E.A."/>
            <person name="Seitzer P.M."/>
            <person name="Tritt A."/>
            <person name="Larsen D."/>
            <person name="Krusor M."/>
            <person name="Yao A.I."/>
            <person name="Wu D."/>
            <person name="Madern D."/>
            <person name="Eisen J.A."/>
            <person name="Darling A.E."/>
            <person name="Facciotti M.T."/>
        </authorList>
    </citation>
    <scope>NUCLEOTIDE SEQUENCE [LARGE SCALE GENOMIC DNA]</scope>
    <source>
        <strain evidence="5 6">JCM 10879</strain>
    </source>
</reference>
<dbReference type="AlphaFoldDB" id="M0LC83"/>
<dbReference type="EMBL" id="AOMA01000182">
    <property type="protein sequence ID" value="EMA30024.1"/>
    <property type="molecule type" value="Genomic_DNA"/>
</dbReference>
<dbReference type="OrthoDB" id="57427at2157"/>
<organism evidence="5 6">
    <name type="scientific">Halobiforma nitratireducens JCM 10879</name>
    <dbReference type="NCBI Taxonomy" id="1227454"/>
    <lineage>
        <taxon>Archaea</taxon>
        <taxon>Methanobacteriati</taxon>
        <taxon>Methanobacteriota</taxon>
        <taxon>Stenosarchaea group</taxon>
        <taxon>Halobacteria</taxon>
        <taxon>Halobacteriales</taxon>
        <taxon>Natrialbaceae</taxon>
        <taxon>Halobiforma</taxon>
    </lineage>
</organism>
<dbReference type="RefSeq" id="WP_006674251.1">
    <property type="nucleotide sequence ID" value="NZ_AOMA01000182.1"/>
</dbReference>
<protein>
    <submittedName>
        <fullName evidence="5">2-heptaprenyl-1,4-naphthoquinone methyltransferase</fullName>
    </submittedName>
</protein>
<dbReference type="CDD" id="cd02440">
    <property type="entry name" value="AdoMet_MTases"/>
    <property type="match status" value="1"/>
</dbReference>
<sequence length="221" mass="24037">MERRTHDSQESRAWYNALSRYYDSFVDPFHSRLRRQGIDLLEVAADDRVLDIGCGTGRGLATLGNAVGSDGGVVGIDVAERMCRLARERGGVDGTTAVVCGDAVALPFDSDSFDAVLVSFTLELFDDEHRVAVLEEVRRVLAPAGRLCVIAPSAAANSPSSFLYGRLSEVFPTLVDSRPLEVSTTLTRGGFEVLRTRLERVVVVPVELVCARHCPSPIDRS</sequence>
<dbReference type="Proteomes" id="UP000011607">
    <property type="component" value="Unassembled WGS sequence"/>
</dbReference>